<dbReference type="AlphaFoldDB" id="A0A226DF50"/>
<gene>
    <name evidence="3" type="ORF">Fcan01_21413</name>
</gene>
<feature type="region of interest" description="Disordered" evidence="1">
    <location>
        <begin position="421"/>
        <end position="451"/>
    </location>
</feature>
<feature type="region of interest" description="Disordered" evidence="1">
    <location>
        <begin position="151"/>
        <end position="209"/>
    </location>
</feature>
<evidence type="ECO:0000256" key="2">
    <source>
        <dbReference type="SAM" id="SignalP"/>
    </source>
</evidence>
<proteinExistence type="predicted"/>
<feature type="compositionally biased region" description="Basic and acidic residues" evidence="1">
    <location>
        <begin position="173"/>
        <end position="189"/>
    </location>
</feature>
<evidence type="ECO:0000256" key="1">
    <source>
        <dbReference type="SAM" id="MobiDB-lite"/>
    </source>
</evidence>
<reference evidence="3 4" key="1">
    <citation type="submission" date="2015-12" db="EMBL/GenBank/DDBJ databases">
        <title>The genome of Folsomia candida.</title>
        <authorList>
            <person name="Faddeeva A."/>
            <person name="Derks M.F."/>
            <person name="Anvar Y."/>
            <person name="Smit S."/>
            <person name="Van Straalen N."/>
            <person name="Roelofs D."/>
        </authorList>
    </citation>
    <scope>NUCLEOTIDE SEQUENCE [LARGE SCALE GENOMIC DNA]</scope>
    <source>
        <strain evidence="3 4">VU population</strain>
        <tissue evidence="3">Whole body</tissue>
    </source>
</reference>
<dbReference type="EMBL" id="LNIX01000021">
    <property type="protein sequence ID" value="OXA43598.1"/>
    <property type="molecule type" value="Genomic_DNA"/>
</dbReference>
<feature type="chain" id="PRO_5013234405" evidence="2">
    <location>
        <begin position="27"/>
        <end position="451"/>
    </location>
</feature>
<dbReference type="Proteomes" id="UP000198287">
    <property type="component" value="Unassembled WGS sequence"/>
</dbReference>
<sequence length="451" mass="50018">MGKRLVIASWPIIRVLLLVFVPGISSELRFCHNGPHRIKDTDCPGGFIAKRPINLTCAFYAISDSVPEGSTPQVIESYCDAPSAIDLTAQGGEVGIKMLQEFSINIVDPAAAPSQPGNFTPEGVCMDECLAQWVDPTFVADDPHLEDYFPLNSTNRGGGSAGSDQGLFRHPAQRGDLRGGRPRGRRDPALRPALEWQRDGAAHRPAPRPVDADHFKVISAILTQCQEMKNEEFRLIGSGCDSFQKVERIENLRTGKTFPYRPLAQSFVWGKYDPLPEAAWSAVAFVNSYCSPFFVSNFPHFHMYVIAMEALFPPYPVQRQWTTPTNISTAIFNSVLETADVKIAMRNLDACVLGGNRNTIFRHRIERPFTPEVLLATPTYSTPPETDMAGWTKSLAAYWRQYEARGGFRGVSKDWGYCLQDPQEPEAKQSTVDDIRTKTCGGAEPSDGNQQ</sequence>
<protein>
    <submittedName>
        <fullName evidence="3">Uncharacterized protein</fullName>
    </submittedName>
</protein>
<organism evidence="3 4">
    <name type="scientific">Folsomia candida</name>
    <name type="common">Springtail</name>
    <dbReference type="NCBI Taxonomy" id="158441"/>
    <lineage>
        <taxon>Eukaryota</taxon>
        <taxon>Metazoa</taxon>
        <taxon>Ecdysozoa</taxon>
        <taxon>Arthropoda</taxon>
        <taxon>Hexapoda</taxon>
        <taxon>Collembola</taxon>
        <taxon>Entomobryomorpha</taxon>
        <taxon>Isotomoidea</taxon>
        <taxon>Isotomidae</taxon>
        <taxon>Proisotominae</taxon>
        <taxon>Folsomia</taxon>
    </lineage>
</organism>
<keyword evidence="2" id="KW-0732">Signal</keyword>
<dbReference type="OrthoDB" id="8279969at2759"/>
<evidence type="ECO:0000313" key="3">
    <source>
        <dbReference type="EMBL" id="OXA43598.1"/>
    </source>
</evidence>
<accession>A0A226DF50</accession>
<keyword evidence="4" id="KW-1185">Reference proteome</keyword>
<name>A0A226DF50_FOLCA</name>
<feature type="signal peptide" evidence="2">
    <location>
        <begin position="1"/>
        <end position="26"/>
    </location>
</feature>
<comment type="caution">
    <text evidence="3">The sequence shown here is derived from an EMBL/GenBank/DDBJ whole genome shotgun (WGS) entry which is preliminary data.</text>
</comment>
<feature type="compositionally biased region" description="Basic and acidic residues" evidence="1">
    <location>
        <begin position="425"/>
        <end position="437"/>
    </location>
</feature>
<evidence type="ECO:0000313" key="4">
    <source>
        <dbReference type="Proteomes" id="UP000198287"/>
    </source>
</evidence>